<feature type="binding site" evidence="10">
    <location>
        <begin position="256"/>
        <end position="257"/>
    </location>
    <ligand>
        <name>S-adenosyl-L-methionine</name>
        <dbReference type="ChEBI" id="CHEBI:59789"/>
    </ligand>
</feature>
<dbReference type="InterPro" id="IPR030382">
    <property type="entry name" value="MeTrfase_TRM5/TYW2"/>
</dbReference>
<keyword evidence="6 10" id="KW-0819">tRNA processing</keyword>
<feature type="binding site" evidence="10">
    <location>
        <position position="354"/>
    </location>
    <ligand>
        <name>S-adenosyl-L-methionine</name>
        <dbReference type="ChEBI" id="CHEBI:59789"/>
    </ligand>
</feature>
<dbReference type="InterPro" id="IPR056743">
    <property type="entry name" value="TRM5-TYW2-like_MTfase"/>
</dbReference>
<dbReference type="InterPro" id="IPR029063">
    <property type="entry name" value="SAM-dependent_MTases_sf"/>
</dbReference>
<dbReference type="Pfam" id="PF02475">
    <property type="entry name" value="TRM5-TYW2_MTfase"/>
    <property type="match status" value="1"/>
</dbReference>
<dbReference type="FunFam" id="3.30.300.110:FF:000001">
    <property type="entry name" value="tRNA (guanine(37)-N1)-methyltransferase"/>
    <property type="match status" value="1"/>
</dbReference>
<dbReference type="HAMAP" id="MF_03152">
    <property type="entry name" value="TRM5"/>
    <property type="match status" value="1"/>
</dbReference>
<comment type="subcellular location">
    <subcellularLocation>
        <location evidence="10">Mitochondrion matrix</location>
    </subcellularLocation>
    <subcellularLocation>
        <location evidence="10">Nucleus</location>
    </subcellularLocation>
    <subcellularLocation>
        <location evidence="10">Cytoplasm</location>
    </subcellularLocation>
    <text evidence="10">Predominantly in the mitochondria and in the nucleus.</text>
</comment>
<keyword evidence="5 10" id="KW-0949">S-adenosyl-L-methionine</keyword>
<keyword evidence="3 10" id="KW-0489">Methyltransferase</keyword>
<reference evidence="12 13" key="1">
    <citation type="journal article" date="2019" name="Nat. Ecol. Evol.">
        <title>Megaphylogeny resolves global patterns of mushroom evolution.</title>
        <authorList>
            <person name="Varga T."/>
            <person name="Krizsan K."/>
            <person name="Foldi C."/>
            <person name="Dima B."/>
            <person name="Sanchez-Garcia M."/>
            <person name="Sanchez-Ramirez S."/>
            <person name="Szollosi G.J."/>
            <person name="Szarkandi J.G."/>
            <person name="Papp V."/>
            <person name="Albert L."/>
            <person name="Andreopoulos W."/>
            <person name="Angelini C."/>
            <person name="Antonin V."/>
            <person name="Barry K.W."/>
            <person name="Bougher N.L."/>
            <person name="Buchanan P."/>
            <person name="Buyck B."/>
            <person name="Bense V."/>
            <person name="Catcheside P."/>
            <person name="Chovatia M."/>
            <person name="Cooper J."/>
            <person name="Damon W."/>
            <person name="Desjardin D."/>
            <person name="Finy P."/>
            <person name="Geml J."/>
            <person name="Haridas S."/>
            <person name="Hughes K."/>
            <person name="Justo A."/>
            <person name="Karasinski D."/>
            <person name="Kautmanova I."/>
            <person name="Kiss B."/>
            <person name="Kocsube S."/>
            <person name="Kotiranta H."/>
            <person name="LaButti K.M."/>
            <person name="Lechner B.E."/>
            <person name="Liimatainen K."/>
            <person name="Lipzen A."/>
            <person name="Lukacs Z."/>
            <person name="Mihaltcheva S."/>
            <person name="Morgado L.N."/>
            <person name="Niskanen T."/>
            <person name="Noordeloos M.E."/>
            <person name="Ohm R.A."/>
            <person name="Ortiz-Santana B."/>
            <person name="Ovrebo C."/>
            <person name="Racz N."/>
            <person name="Riley R."/>
            <person name="Savchenko A."/>
            <person name="Shiryaev A."/>
            <person name="Soop K."/>
            <person name="Spirin V."/>
            <person name="Szebenyi C."/>
            <person name="Tomsovsky M."/>
            <person name="Tulloss R.E."/>
            <person name="Uehling J."/>
            <person name="Grigoriev I.V."/>
            <person name="Vagvolgyi C."/>
            <person name="Papp T."/>
            <person name="Martin F.M."/>
            <person name="Miettinen O."/>
            <person name="Hibbett D.S."/>
            <person name="Nagy L.G."/>
        </authorList>
    </citation>
    <scope>NUCLEOTIDE SEQUENCE [LARGE SCALE GENOMIC DNA]</scope>
    <source>
        <strain evidence="12 13">FP101781</strain>
    </source>
</reference>
<dbReference type="GO" id="GO:0005634">
    <property type="term" value="C:nucleus"/>
    <property type="evidence" value="ECO:0007669"/>
    <property type="project" value="UniProtKB-SubCell"/>
</dbReference>
<dbReference type="PROSITE" id="PS51684">
    <property type="entry name" value="SAM_MT_TRM5_TYW2"/>
    <property type="match status" value="1"/>
</dbReference>
<accession>A0A4Y7TXY0</accession>
<comment type="catalytic activity">
    <reaction evidence="9 10">
        <text>guanosine(37) in tRNA + S-adenosyl-L-methionine = N(1)-methylguanosine(37) in tRNA + S-adenosyl-L-homocysteine + H(+)</text>
        <dbReference type="Rhea" id="RHEA:36899"/>
        <dbReference type="Rhea" id="RHEA-COMP:10145"/>
        <dbReference type="Rhea" id="RHEA-COMP:10147"/>
        <dbReference type="ChEBI" id="CHEBI:15378"/>
        <dbReference type="ChEBI" id="CHEBI:57856"/>
        <dbReference type="ChEBI" id="CHEBI:59789"/>
        <dbReference type="ChEBI" id="CHEBI:73542"/>
        <dbReference type="ChEBI" id="CHEBI:74269"/>
        <dbReference type="EC" id="2.1.1.228"/>
    </reaction>
</comment>
<dbReference type="Gene3D" id="3.30.300.110">
    <property type="entry name" value="Met-10+ protein-like domains"/>
    <property type="match status" value="1"/>
</dbReference>
<dbReference type="Pfam" id="PF25133">
    <property type="entry name" value="TYW2_N_2"/>
    <property type="match status" value="1"/>
</dbReference>
<dbReference type="AlphaFoldDB" id="A0A4Y7TXY0"/>
<comment type="subunit">
    <text evidence="10">Monomer.</text>
</comment>
<dbReference type="STRING" id="71717.A0A4Y7TXY0"/>
<dbReference type="PANTHER" id="PTHR23245">
    <property type="entry name" value="TRNA METHYLTRANSFERASE"/>
    <property type="match status" value="1"/>
</dbReference>
<dbReference type="InterPro" id="IPR056744">
    <property type="entry name" value="TRM5/TYW2-like_N"/>
</dbReference>
<dbReference type="SUPFAM" id="SSF53335">
    <property type="entry name" value="S-adenosyl-L-methionine-dependent methyltransferases"/>
    <property type="match status" value="1"/>
</dbReference>
<keyword evidence="7 10" id="KW-0496">Mitochondrion</keyword>
<evidence type="ECO:0000256" key="10">
    <source>
        <dbReference type="HAMAP-Rule" id="MF_03152"/>
    </source>
</evidence>
<dbReference type="Gene3D" id="3.40.50.150">
    <property type="entry name" value="Vaccinia Virus protein VP39"/>
    <property type="match status" value="1"/>
</dbReference>
<comment type="function">
    <text evidence="10">Specifically methylates the N1 position of guanosine-37 in various cytoplasmic and mitochondrial tRNAs. Methylation is not dependent on the nature of the nucleoside 5' of the target nucleoside. This is the first step in the biosynthesis of wybutosine (yW), a modified base adjacent to the anticodon of tRNAs and required for accurate decoding.</text>
</comment>
<name>A0A4Y7TXY0_COPMI</name>
<keyword evidence="13" id="KW-1185">Reference proteome</keyword>
<feature type="binding site" evidence="10">
    <location>
        <position position="218"/>
    </location>
    <ligand>
        <name>S-adenosyl-L-methionine</name>
        <dbReference type="ChEBI" id="CHEBI:59789"/>
    </ligand>
</feature>
<evidence type="ECO:0000256" key="2">
    <source>
        <dbReference type="ARBA" id="ARBA00022490"/>
    </source>
</evidence>
<dbReference type="EMBL" id="QPFP01000002">
    <property type="protein sequence ID" value="TEB38834.1"/>
    <property type="molecule type" value="Genomic_DNA"/>
</dbReference>
<evidence type="ECO:0000256" key="6">
    <source>
        <dbReference type="ARBA" id="ARBA00022694"/>
    </source>
</evidence>
<keyword evidence="4 10" id="KW-0808">Transferase</keyword>
<evidence type="ECO:0000256" key="7">
    <source>
        <dbReference type="ARBA" id="ARBA00023128"/>
    </source>
</evidence>
<evidence type="ECO:0000313" key="13">
    <source>
        <dbReference type="Proteomes" id="UP000298030"/>
    </source>
</evidence>
<dbReference type="Proteomes" id="UP000298030">
    <property type="component" value="Unassembled WGS sequence"/>
</dbReference>
<evidence type="ECO:0000256" key="4">
    <source>
        <dbReference type="ARBA" id="ARBA00022679"/>
    </source>
</evidence>
<evidence type="ECO:0000259" key="11">
    <source>
        <dbReference type="PROSITE" id="PS51684"/>
    </source>
</evidence>
<keyword evidence="2 10" id="KW-0963">Cytoplasm</keyword>
<gene>
    <name evidence="10" type="primary">TRM5</name>
    <name evidence="12" type="ORF">FA13DRAFT_1619646</name>
</gene>
<dbReference type="PANTHER" id="PTHR23245:SF36">
    <property type="entry name" value="TRNA (GUANINE(37)-N1)-METHYLTRANSFERASE"/>
    <property type="match status" value="1"/>
</dbReference>
<comment type="caution">
    <text evidence="12">The sequence shown here is derived from an EMBL/GenBank/DDBJ whole genome shotgun (WGS) entry which is preliminary data.</text>
</comment>
<sequence length="451" mass="51732">MTRHFYLDIDPPAYTGPRESLDKSAFQKKLSILAARVRPEKVGAFLKAALLDLPKIRTVVPDSEGPGRLVLLRVSQESDIPPEAREYLENEADGYVTYDIDLKYDYWTAEEILHAFLPEELREGAPTGFAMVGHIAHLNLNDEYLPYKHIIGQLILEKNNRVRTVVNKLSHINAQFRFFDMELLAGEPEYVVEHHESDCRFTFDFTKVYWNSRLHTEHDRLVQKFKPEDVVADVMAGVGPFAMPASKRGCGVLANDLNPESYKYLSVNIKNNRVSDLVRGYCEDGREFIQKSVERVWDNPFAPYTGPKLSRVQEEKERKRIQKLAAEGKPVSSPVTTQVDASQMRRTVSHFVMNLPDSAITFLDAFRGIIPESDPKLREAYEVMPMIHCHCFTRELEQDQAEADIQRRVEEQLGCPLTDEVSYHHVRSVAPSKEMYCISFRLPAECAVRRE</sequence>
<dbReference type="GO" id="GO:0002939">
    <property type="term" value="P:tRNA N1-guanine methylation"/>
    <property type="evidence" value="ECO:0007669"/>
    <property type="project" value="TreeGrafter"/>
</dbReference>
<dbReference type="EC" id="2.1.1.228" evidence="10"/>
<proteinExistence type="inferred from homology"/>
<organism evidence="12 13">
    <name type="scientific">Coprinellus micaceus</name>
    <name type="common">Glistening ink-cap mushroom</name>
    <name type="synonym">Coprinus micaceus</name>
    <dbReference type="NCBI Taxonomy" id="71717"/>
    <lineage>
        <taxon>Eukaryota</taxon>
        <taxon>Fungi</taxon>
        <taxon>Dikarya</taxon>
        <taxon>Basidiomycota</taxon>
        <taxon>Agaricomycotina</taxon>
        <taxon>Agaricomycetes</taxon>
        <taxon>Agaricomycetidae</taxon>
        <taxon>Agaricales</taxon>
        <taxon>Agaricineae</taxon>
        <taxon>Psathyrellaceae</taxon>
        <taxon>Coprinellus</taxon>
    </lineage>
</organism>
<evidence type="ECO:0000256" key="9">
    <source>
        <dbReference type="ARBA" id="ARBA00047783"/>
    </source>
</evidence>
<dbReference type="GO" id="GO:0052906">
    <property type="term" value="F:tRNA (guanine(37)-N1)-methyltransferase activity"/>
    <property type="evidence" value="ECO:0007669"/>
    <property type="project" value="UniProtKB-UniRule"/>
</dbReference>
<evidence type="ECO:0000313" key="12">
    <source>
        <dbReference type="EMBL" id="TEB38834.1"/>
    </source>
</evidence>
<evidence type="ECO:0000256" key="1">
    <source>
        <dbReference type="ARBA" id="ARBA00009775"/>
    </source>
</evidence>
<evidence type="ECO:0000256" key="3">
    <source>
        <dbReference type="ARBA" id="ARBA00022603"/>
    </source>
</evidence>
<dbReference type="OrthoDB" id="408788at2759"/>
<dbReference type="GO" id="GO:0070901">
    <property type="term" value="P:mitochondrial tRNA methylation"/>
    <property type="evidence" value="ECO:0007669"/>
    <property type="project" value="UniProtKB-ARBA"/>
</dbReference>
<protein>
    <recommendedName>
        <fullName evidence="10">tRNA (guanine(37)-N1)-methyltransferase</fullName>
        <ecNumber evidence="10">2.1.1.228</ecNumber>
    </recommendedName>
    <alternativeName>
        <fullName evidence="10">M1G-methyltransferase</fullName>
    </alternativeName>
    <alternativeName>
        <fullName evidence="10">tRNA [GM37] methyltransferase</fullName>
    </alternativeName>
    <alternativeName>
        <fullName evidence="10">tRNA methyltransferase 5</fullName>
    </alternativeName>
</protein>
<evidence type="ECO:0000256" key="5">
    <source>
        <dbReference type="ARBA" id="ARBA00022691"/>
    </source>
</evidence>
<dbReference type="GO" id="GO:0005759">
    <property type="term" value="C:mitochondrial matrix"/>
    <property type="evidence" value="ECO:0007669"/>
    <property type="project" value="UniProtKB-SubCell"/>
</dbReference>
<feature type="binding site" evidence="10">
    <location>
        <begin position="284"/>
        <end position="285"/>
    </location>
    <ligand>
        <name>S-adenosyl-L-methionine</name>
        <dbReference type="ChEBI" id="CHEBI:59789"/>
    </ligand>
</feature>
<evidence type="ECO:0000256" key="8">
    <source>
        <dbReference type="ARBA" id="ARBA00023242"/>
    </source>
</evidence>
<comment type="similarity">
    <text evidence="1">Belongs to the class I-like SAM-binding methyltransferase superfamily. TRM5/TYW2 family.</text>
</comment>
<dbReference type="InterPro" id="IPR025792">
    <property type="entry name" value="tRNA_Gua_MeTrfase_euk"/>
</dbReference>
<comment type="similarity">
    <text evidence="10">Belongs to the TRM5 / TYW2 family.</text>
</comment>
<keyword evidence="8 10" id="KW-0539">Nucleus</keyword>
<feature type="domain" description="SAM-dependent methyltransferase TRM5/TYW2-type" evidence="11">
    <location>
        <begin position="129"/>
        <end position="444"/>
    </location>
</feature>